<dbReference type="InterPro" id="IPR006311">
    <property type="entry name" value="TAT_signal"/>
</dbReference>
<keyword evidence="1" id="KW-0732">Signal</keyword>
<feature type="chain" id="PRO_5039236748" evidence="1">
    <location>
        <begin position="32"/>
        <end position="220"/>
    </location>
</feature>
<accession>A0A2P8DNA2</accession>
<dbReference type="PROSITE" id="PS51318">
    <property type="entry name" value="TAT"/>
    <property type="match status" value="1"/>
</dbReference>
<evidence type="ECO:0000313" key="2">
    <source>
        <dbReference type="EMBL" id="PSK98684.1"/>
    </source>
</evidence>
<name>A0A2P8DNA2_9ACTN</name>
<sequence length="220" mass="23768">MTSDSLALSRRRLVMAGAGGLAGAAGLPAIAAAAAPTGTDPADRDVLLVGANPGLRLFDGDDVSVFASVWQVDWSTHGTGNAVVLWHDGSVRVLSRHRELAEWLESAFVRYFPEVEGLPWPRPRVEYSPVRVDIDLRRGMHARAGDVDVRMRGVLHRRTFETDEFDLGGRVHSLSNLFAPCADAAVHVRGRRLPGSVVRGGTPQRPSSSAFLATAEIWKA</sequence>
<keyword evidence="3" id="KW-1185">Reference proteome</keyword>
<protein>
    <submittedName>
        <fullName evidence="2">Uncharacterized protein</fullName>
    </submittedName>
</protein>
<gene>
    <name evidence="2" type="ORF">CLV30_11967</name>
</gene>
<feature type="signal peptide" evidence="1">
    <location>
        <begin position="1"/>
        <end position="31"/>
    </location>
</feature>
<dbReference type="Proteomes" id="UP000243528">
    <property type="component" value="Unassembled WGS sequence"/>
</dbReference>
<evidence type="ECO:0000256" key="1">
    <source>
        <dbReference type="SAM" id="SignalP"/>
    </source>
</evidence>
<dbReference type="RefSeq" id="WP_205741024.1">
    <property type="nucleotide sequence ID" value="NZ_PYGE01000019.1"/>
</dbReference>
<comment type="caution">
    <text evidence="2">The sequence shown here is derived from an EMBL/GenBank/DDBJ whole genome shotgun (WGS) entry which is preliminary data.</text>
</comment>
<dbReference type="EMBL" id="PYGE01000019">
    <property type="protein sequence ID" value="PSK98684.1"/>
    <property type="molecule type" value="Genomic_DNA"/>
</dbReference>
<evidence type="ECO:0000313" key="3">
    <source>
        <dbReference type="Proteomes" id="UP000243528"/>
    </source>
</evidence>
<reference evidence="2 3" key="1">
    <citation type="submission" date="2018-03" db="EMBL/GenBank/DDBJ databases">
        <title>Genomic Encyclopedia of Archaeal and Bacterial Type Strains, Phase II (KMG-II): from individual species to whole genera.</title>
        <authorList>
            <person name="Goeker M."/>
        </authorList>
    </citation>
    <scope>NUCLEOTIDE SEQUENCE [LARGE SCALE GENOMIC DNA]</scope>
    <source>
        <strain evidence="2 3">DSM 45211</strain>
    </source>
</reference>
<dbReference type="AlphaFoldDB" id="A0A2P8DNA2"/>
<organism evidence="2 3">
    <name type="scientific">Haloactinopolyspora alba</name>
    <dbReference type="NCBI Taxonomy" id="648780"/>
    <lineage>
        <taxon>Bacteria</taxon>
        <taxon>Bacillati</taxon>
        <taxon>Actinomycetota</taxon>
        <taxon>Actinomycetes</taxon>
        <taxon>Jiangellales</taxon>
        <taxon>Jiangellaceae</taxon>
        <taxon>Haloactinopolyspora</taxon>
    </lineage>
</organism>
<proteinExistence type="predicted"/>